<evidence type="ECO:0000313" key="4">
    <source>
        <dbReference type="Proteomes" id="UP001327560"/>
    </source>
</evidence>
<feature type="transmembrane region" description="Helical" evidence="2">
    <location>
        <begin position="241"/>
        <end position="263"/>
    </location>
</feature>
<reference evidence="3 4" key="1">
    <citation type="submission" date="2023-10" db="EMBL/GenBank/DDBJ databases">
        <title>Chromosome-scale genome assembly provides insights into flower coloration mechanisms of Canna indica.</title>
        <authorList>
            <person name="Li C."/>
        </authorList>
    </citation>
    <scope>NUCLEOTIDE SEQUENCE [LARGE SCALE GENOMIC DNA]</scope>
    <source>
        <tissue evidence="3">Flower</tissue>
    </source>
</reference>
<feature type="transmembrane region" description="Helical" evidence="2">
    <location>
        <begin position="117"/>
        <end position="135"/>
    </location>
</feature>
<dbReference type="PANTHER" id="PTHR33133:SF3">
    <property type="entry name" value="TRANSMEMBRANE PROTEIN"/>
    <property type="match status" value="1"/>
</dbReference>
<dbReference type="AlphaFoldDB" id="A0AAQ3Q9V6"/>
<evidence type="ECO:0000256" key="2">
    <source>
        <dbReference type="SAM" id="Phobius"/>
    </source>
</evidence>
<keyword evidence="2" id="KW-0812">Transmembrane</keyword>
<gene>
    <name evidence="3" type="ORF">Cni_G10413</name>
</gene>
<protein>
    <recommendedName>
        <fullName evidence="5">Transmembrane protein</fullName>
    </recommendedName>
</protein>
<name>A0AAQ3Q9V6_9LILI</name>
<evidence type="ECO:0000256" key="1">
    <source>
        <dbReference type="SAM" id="MobiDB-lite"/>
    </source>
</evidence>
<evidence type="ECO:0000313" key="3">
    <source>
        <dbReference type="EMBL" id="WOL01696.1"/>
    </source>
</evidence>
<feature type="transmembrane region" description="Helical" evidence="2">
    <location>
        <begin position="327"/>
        <end position="349"/>
    </location>
</feature>
<keyword evidence="2" id="KW-1133">Transmembrane helix</keyword>
<dbReference type="Proteomes" id="UP001327560">
    <property type="component" value="Chromosome 3"/>
</dbReference>
<feature type="region of interest" description="Disordered" evidence="1">
    <location>
        <begin position="34"/>
        <end position="59"/>
    </location>
</feature>
<keyword evidence="4" id="KW-1185">Reference proteome</keyword>
<accession>A0AAQ3Q9V6</accession>
<feature type="transmembrane region" description="Helical" evidence="2">
    <location>
        <begin position="147"/>
        <end position="168"/>
    </location>
</feature>
<feature type="compositionally biased region" description="Pro residues" evidence="1">
    <location>
        <begin position="48"/>
        <end position="59"/>
    </location>
</feature>
<dbReference type="PANTHER" id="PTHR33133">
    <property type="entry name" value="OS08G0107100 PROTEIN-RELATED"/>
    <property type="match status" value="1"/>
</dbReference>
<proteinExistence type="predicted"/>
<feature type="transmembrane region" description="Helical" evidence="2">
    <location>
        <begin position="82"/>
        <end position="105"/>
    </location>
</feature>
<keyword evidence="2" id="KW-0472">Membrane</keyword>
<evidence type="ECO:0008006" key="5">
    <source>
        <dbReference type="Google" id="ProtNLM"/>
    </source>
</evidence>
<sequence length="372" mass="39898">MSDLGSITSTPTSPKFSATRYWFNSWAVSHQHQLPPNLCHPPRSSNTSPPPAEARPSPPTMAKAMKTLRRSFRAFFRSSHSFTATAALLVFPVSAATLLAHSLALSSPALHAISSRLAFLFEAAGFPLSQFFSLLTSKLSQTLFTSAAALPFALTFLVLAKASVFLIIHGSTPARRSAMPSISSLLRLYPPLALTHLLNSLFILSANAAVLSLLFLAFNVLSVLHLATSAAVLAVSASGVILYSFVLANAAVACNLATVISAADDSGGHVSILKALVLVRERTATAVTLSLPASMGTVAIEALFRYRVMRPHRTPSGALHPLVICEAFPIIYMHSLLLVLDTIIACIFLRSCRPSCDEYALDRESVEKNLWV</sequence>
<dbReference type="EMBL" id="CP136892">
    <property type="protein sequence ID" value="WOL01696.1"/>
    <property type="molecule type" value="Genomic_DNA"/>
</dbReference>
<organism evidence="3 4">
    <name type="scientific">Canna indica</name>
    <name type="common">Indian-shot</name>
    <dbReference type="NCBI Taxonomy" id="4628"/>
    <lineage>
        <taxon>Eukaryota</taxon>
        <taxon>Viridiplantae</taxon>
        <taxon>Streptophyta</taxon>
        <taxon>Embryophyta</taxon>
        <taxon>Tracheophyta</taxon>
        <taxon>Spermatophyta</taxon>
        <taxon>Magnoliopsida</taxon>
        <taxon>Liliopsida</taxon>
        <taxon>Zingiberales</taxon>
        <taxon>Cannaceae</taxon>
        <taxon>Canna</taxon>
    </lineage>
</organism>